<dbReference type="RefSeq" id="WP_155440604.1">
    <property type="nucleotide sequence ID" value="NZ_WNLA01000014.1"/>
</dbReference>
<dbReference type="Gene3D" id="1.20.1660.10">
    <property type="entry name" value="Hypothetical protein (EF3068)"/>
    <property type="match status" value="1"/>
</dbReference>
<dbReference type="EMBL" id="WNLA01000014">
    <property type="protein sequence ID" value="MTW04248.1"/>
    <property type="molecule type" value="Genomic_DNA"/>
</dbReference>
<reference evidence="1 2" key="1">
    <citation type="submission" date="2019-11" db="EMBL/GenBank/DDBJ databases">
        <title>Type strains purchased from KCTC, JCM and DSMZ.</title>
        <authorList>
            <person name="Lu H."/>
        </authorList>
    </citation>
    <scope>NUCLEOTIDE SEQUENCE [LARGE SCALE GENOMIC DNA]</scope>
    <source>
        <strain evidence="1 2">KCTC 42409</strain>
    </source>
</reference>
<dbReference type="InterPro" id="IPR014825">
    <property type="entry name" value="DNA_alkylation"/>
</dbReference>
<gene>
    <name evidence="1" type="ORF">GM668_19385</name>
</gene>
<name>A0A6L6Q4R2_9BURK</name>
<dbReference type="OrthoDB" id="9775346at2"/>
<dbReference type="CDD" id="cd07064">
    <property type="entry name" value="AlkD_like_1"/>
    <property type="match status" value="1"/>
</dbReference>
<sequence length="217" mass="25168">MDHPIITEIRSALLPLADSERAPAMRAYMRDRFIFLGIATPARRAAIKPIIRQISEPQLVLPLAQALWTSPEREYHYAALDMLALHWKKLHADDIPRLITLARTHAWWDSVDGMAGIIGDVLRHRHDYMDEALASSDFWVRRIALLHQLGWRGKTDETRLFNYCKALAHEKEFFIQKAIGWALRDYARHAPDRVREFTAINKDILAALSYREANKHL</sequence>
<keyword evidence="2" id="KW-1185">Reference proteome</keyword>
<dbReference type="SUPFAM" id="SSF48371">
    <property type="entry name" value="ARM repeat"/>
    <property type="match status" value="1"/>
</dbReference>
<accession>A0A6L6Q4R2</accession>
<dbReference type="AlphaFoldDB" id="A0A6L6Q4R2"/>
<dbReference type="InterPro" id="IPR016024">
    <property type="entry name" value="ARM-type_fold"/>
</dbReference>
<dbReference type="Gene3D" id="1.25.40.290">
    <property type="entry name" value="ARM repeat domains"/>
    <property type="match status" value="1"/>
</dbReference>
<evidence type="ECO:0000313" key="1">
    <source>
        <dbReference type="EMBL" id="MTW04248.1"/>
    </source>
</evidence>
<protein>
    <submittedName>
        <fullName evidence="1">DNA alkylation repair protein</fullName>
    </submittedName>
</protein>
<evidence type="ECO:0000313" key="2">
    <source>
        <dbReference type="Proteomes" id="UP000484015"/>
    </source>
</evidence>
<organism evidence="1 2">
    <name type="scientific">Pseudoduganella ginsengisoli</name>
    <dbReference type="NCBI Taxonomy" id="1462440"/>
    <lineage>
        <taxon>Bacteria</taxon>
        <taxon>Pseudomonadati</taxon>
        <taxon>Pseudomonadota</taxon>
        <taxon>Betaproteobacteria</taxon>
        <taxon>Burkholderiales</taxon>
        <taxon>Oxalobacteraceae</taxon>
        <taxon>Telluria group</taxon>
        <taxon>Pseudoduganella</taxon>
    </lineage>
</organism>
<comment type="caution">
    <text evidence="1">The sequence shown here is derived from an EMBL/GenBank/DDBJ whole genome shotgun (WGS) entry which is preliminary data.</text>
</comment>
<dbReference type="PANTHER" id="PTHR34070">
    <property type="entry name" value="ARMADILLO-TYPE FOLD"/>
    <property type="match status" value="1"/>
</dbReference>
<dbReference type="Proteomes" id="UP000484015">
    <property type="component" value="Unassembled WGS sequence"/>
</dbReference>
<dbReference type="Pfam" id="PF08713">
    <property type="entry name" value="DNA_alkylation"/>
    <property type="match status" value="1"/>
</dbReference>
<dbReference type="PANTHER" id="PTHR34070:SF1">
    <property type="entry name" value="DNA ALKYLATION REPAIR PROTEIN"/>
    <property type="match status" value="1"/>
</dbReference>
<proteinExistence type="predicted"/>